<dbReference type="GO" id="GO:0016787">
    <property type="term" value="F:hydrolase activity"/>
    <property type="evidence" value="ECO:0007669"/>
    <property type="project" value="UniProtKB-KW"/>
</dbReference>
<dbReference type="InterPro" id="IPR011234">
    <property type="entry name" value="Fumarylacetoacetase-like_C"/>
</dbReference>
<sequence>MDARVEESDDQDVYQRVYEADRPELFFKANAWRTVTDGQLAGIRTDSDSDVPEPELAIALNQHGEIVGYLVCNDMTARAIESQNPIYLPQAKMYAGSCVLSAGIRPAWEVESSALVIDMQIARGDQHVFAGSTSTAQMHRRFDDLIRWLFAAEHFPYGVVLSTGTGIVPPLDFTLQEGDVITIDIPGVGSLRNTVARGPAPFLARQR</sequence>
<evidence type="ECO:0000313" key="5">
    <source>
        <dbReference type="Proteomes" id="UP001324533"/>
    </source>
</evidence>
<dbReference type="InterPro" id="IPR051121">
    <property type="entry name" value="FAH"/>
</dbReference>
<keyword evidence="5" id="KW-1185">Reference proteome</keyword>
<evidence type="ECO:0000256" key="1">
    <source>
        <dbReference type="ARBA" id="ARBA00010211"/>
    </source>
</evidence>
<evidence type="ECO:0000259" key="3">
    <source>
        <dbReference type="Pfam" id="PF01557"/>
    </source>
</evidence>
<dbReference type="PANTHER" id="PTHR42796">
    <property type="entry name" value="FUMARYLACETOACETATE HYDROLASE DOMAIN-CONTAINING PROTEIN 2A-RELATED"/>
    <property type="match status" value="1"/>
</dbReference>
<name>A0ABZ0VB22_9MICO</name>
<dbReference type="InterPro" id="IPR036663">
    <property type="entry name" value="Fumarylacetoacetase_C_sf"/>
</dbReference>
<dbReference type="EMBL" id="CP139779">
    <property type="protein sequence ID" value="WQB70679.1"/>
    <property type="molecule type" value="Genomic_DNA"/>
</dbReference>
<feature type="domain" description="Fumarylacetoacetase-like C-terminal" evidence="3">
    <location>
        <begin position="66"/>
        <end position="195"/>
    </location>
</feature>
<dbReference type="Pfam" id="PF01557">
    <property type="entry name" value="FAA_hydrolase"/>
    <property type="match status" value="1"/>
</dbReference>
<dbReference type="Gene3D" id="3.90.850.10">
    <property type="entry name" value="Fumarylacetoacetase-like, C-terminal domain"/>
    <property type="match status" value="1"/>
</dbReference>
<protein>
    <submittedName>
        <fullName evidence="4">Fumarylacetoacetate hydrolase family protein</fullName>
    </submittedName>
</protein>
<evidence type="ECO:0000313" key="4">
    <source>
        <dbReference type="EMBL" id="WQB70679.1"/>
    </source>
</evidence>
<keyword evidence="2" id="KW-0479">Metal-binding</keyword>
<accession>A0ABZ0VB22</accession>
<dbReference type="SUPFAM" id="SSF56529">
    <property type="entry name" value="FAH"/>
    <property type="match status" value="1"/>
</dbReference>
<dbReference type="Proteomes" id="UP001324533">
    <property type="component" value="Chromosome"/>
</dbReference>
<gene>
    <name evidence="4" type="ORF">T9R20_01610</name>
</gene>
<proteinExistence type="inferred from homology"/>
<reference evidence="4 5" key="1">
    <citation type="submission" date="2023-06" db="EMBL/GenBank/DDBJ databases">
        <title>Rock-solubilizing bacteria, Microbacterium invictum, promotes re-establishment of vegetation in rocky wasteland by accelerating rock bio-weathering and reshaping soil bacterial community.</title>
        <authorList>
            <person name="Liu C."/>
        </authorList>
    </citation>
    <scope>NUCLEOTIDE SEQUENCE [LARGE SCALE GENOMIC DNA]</scope>
    <source>
        <strain evidence="4 5">X-18</strain>
    </source>
</reference>
<dbReference type="RefSeq" id="WP_322410816.1">
    <property type="nucleotide sequence ID" value="NZ_CP139779.1"/>
</dbReference>
<evidence type="ECO:0000256" key="2">
    <source>
        <dbReference type="ARBA" id="ARBA00022723"/>
    </source>
</evidence>
<dbReference type="PANTHER" id="PTHR42796:SF7">
    <property type="entry name" value="2-DEHYDRO-3-DEOXY-D-ARABINONATE DEHYDRATASE"/>
    <property type="match status" value="1"/>
</dbReference>
<keyword evidence="4" id="KW-0378">Hydrolase</keyword>
<comment type="similarity">
    <text evidence="1">Belongs to the FAH family.</text>
</comment>
<organism evidence="4 5">
    <name type="scientific">Microbacterium invictum</name>
    <dbReference type="NCBI Taxonomy" id="515415"/>
    <lineage>
        <taxon>Bacteria</taxon>
        <taxon>Bacillati</taxon>
        <taxon>Actinomycetota</taxon>
        <taxon>Actinomycetes</taxon>
        <taxon>Micrococcales</taxon>
        <taxon>Microbacteriaceae</taxon>
        <taxon>Microbacterium</taxon>
    </lineage>
</organism>